<dbReference type="PANTHER" id="PTHR33295">
    <property type="entry name" value="ATPASE"/>
    <property type="match status" value="1"/>
</dbReference>
<dbReference type="EMBL" id="QUWK01000016">
    <property type="protein sequence ID" value="RFU93902.1"/>
    <property type="molecule type" value="Genomic_DNA"/>
</dbReference>
<accession>A0A372MDQ3</accession>
<dbReference type="AlphaFoldDB" id="A0A372MDQ3"/>
<evidence type="ECO:0000259" key="2">
    <source>
        <dbReference type="Pfam" id="PF13635"/>
    </source>
</evidence>
<keyword evidence="3" id="KW-0547">Nucleotide-binding</keyword>
<name>A0A372MDQ3_9SPIR</name>
<protein>
    <submittedName>
        <fullName evidence="3">ATP-binding protein</fullName>
    </submittedName>
</protein>
<dbReference type="Pfam" id="PF13635">
    <property type="entry name" value="DUF4143"/>
    <property type="match status" value="1"/>
</dbReference>
<dbReference type="Gene3D" id="3.40.50.300">
    <property type="entry name" value="P-loop containing nucleotide triphosphate hydrolases"/>
    <property type="match status" value="1"/>
</dbReference>
<keyword evidence="4" id="KW-1185">Reference proteome</keyword>
<evidence type="ECO:0000313" key="4">
    <source>
        <dbReference type="Proteomes" id="UP000264002"/>
    </source>
</evidence>
<evidence type="ECO:0000259" key="1">
    <source>
        <dbReference type="Pfam" id="PF13173"/>
    </source>
</evidence>
<dbReference type="InterPro" id="IPR027417">
    <property type="entry name" value="P-loop_NTPase"/>
</dbReference>
<dbReference type="SUPFAM" id="SSF52540">
    <property type="entry name" value="P-loop containing nucleoside triphosphate hydrolases"/>
    <property type="match status" value="1"/>
</dbReference>
<organism evidence="3 4">
    <name type="scientific">Sphaerochaeta halotolerans</name>
    <dbReference type="NCBI Taxonomy" id="2293840"/>
    <lineage>
        <taxon>Bacteria</taxon>
        <taxon>Pseudomonadati</taxon>
        <taxon>Spirochaetota</taxon>
        <taxon>Spirochaetia</taxon>
        <taxon>Spirochaetales</taxon>
        <taxon>Sphaerochaetaceae</taxon>
        <taxon>Sphaerochaeta</taxon>
    </lineage>
</organism>
<dbReference type="GO" id="GO:0005524">
    <property type="term" value="F:ATP binding"/>
    <property type="evidence" value="ECO:0007669"/>
    <property type="project" value="UniProtKB-KW"/>
</dbReference>
<reference evidence="4" key="1">
    <citation type="submission" date="2018-08" db="EMBL/GenBank/DDBJ databases">
        <authorList>
            <person name="Grouzdev D.S."/>
            <person name="Krutkina M.S."/>
        </authorList>
    </citation>
    <scope>NUCLEOTIDE SEQUENCE [LARGE SCALE GENOMIC DNA]</scope>
    <source>
        <strain evidence="4">4-11</strain>
    </source>
</reference>
<feature type="domain" description="AAA" evidence="1">
    <location>
        <begin position="21"/>
        <end position="162"/>
    </location>
</feature>
<feature type="domain" description="DUF4143" evidence="2">
    <location>
        <begin position="210"/>
        <end position="368"/>
    </location>
</feature>
<evidence type="ECO:0000313" key="3">
    <source>
        <dbReference type="EMBL" id="RFU93902.1"/>
    </source>
</evidence>
<dbReference type="InterPro" id="IPR041682">
    <property type="entry name" value="AAA_14"/>
</dbReference>
<sequence length="429" mass="49581">MEIQRSKYLSALIARRHNGFVKVITGIRRAGKSYLMNTLFYRYLISDGIDSKHIIRFAFDSADDLASIGENIEAFSIRKVNPMKFMDHIKKTMTDDGMYYLLLDEVQRLESFEAVLNGYLRKSNIDIYVTGSNSKFLSSDILTEFEGRGDEIHVFPLVFSEFFSAGDSSPEEAFDDYMTYGGLPAIVLMKTEEQKASYLEAQMKRVYLKDIIARYNLDPDSEISELVEVLASGISCLTNPTKLSNTFKSARKSSLSVATIAKYISYLQDAFIINKAQQYDIKGKRYIATPFKIYFEDVGLRNALLNFRQVEPTHLMENIIFNELRYRGYRVDVGVVEYREKDNEGKDRRKRLEIDFVANQGSKRYYIQSAYAIPDETKWRQETNSFDKTHDSFKKLVIVDRYQKPKRTEKGYVTMGLTEFLLDPNSLEA</sequence>
<dbReference type="InterPro" id="IPR025420">
    <property type="entry name" value="DUF4143"/>
</dbReference>
<gene>
    <name evidence="3" type="ORF">DYP60_12625</name>
</gene>
<dbReference type="Proteomes" id="UP000264002">
    <property type="component" value="Unassembled WGS sequence"/>
</dbReference>
<comment type="caution">
    <text evidence="3">The sequence shown here is derived from an EMBL/GenBank/DDBJ whole genome shotgun (WGS) entry which is preliminary data.</text>
</comment>
<keyword evidence="3" id="KW-0067">ATP-binding</keyword>
<dbReference type="Pfam" id="PF13173">
    <property type="entry name" value="AAA_14"/>
    <property type="match status" value="1"/>
</dbReference>
<proteinExistence type="predicted"/>
<reference evidence="3 4" key="2">
    <citation type="submission" date="2018-09" db="EMBL/GenBank/DDBJ databases">
        <title>Genome of Sphaerochaeta halotolerans strain 4-11.</title>
        <authorList>
            <person name="Nazina T.N."/>
            <person name="Sokolova D.S."/>
        </authorList>
    </citation>
    <scope>NUCLEOTIDE SEQUENCE [LARGE SCALE GENOMIC DNA]</scope>
    <source>
        <strain evidence="3 4">4-11</strain>
    </source>
</reference>
<dbReference type="RefSeq" id="WP_117331374.1">
    <property type="nucleotide sequence ID" value="NZ_QUWK01000016.1"/>
</dbReference>
<dbReference type="PANTHER" id="PTHR33295:SF18">
    <property type="entry name" value="AAA+ ATPASE DOMAIN-CONTAINING PROTEIN"/>
    <property type="match status" value="1"/>
</dbReference>